<comment type="caution">
    <text evidence="5">The sequence shown here is derived from an EMBL/GenBank/DDBJ whole genome shotgun (WGS) entry which is preliminary data.</text>
</comment>
<dbReference type="InterPro" id="IPR051229">
    <property type="entry name" value="ALYREF_mRNA_export"/>
</dbReference>
<dbReference type="GO" id="GO:0005634">
    <property type="term" value="C:nucleus"/>
    <property type="evidence" value="ECO:0007669"/>
    <property type="project" value="TreeGrafter"/>
</dbReference>
<dbReference type="InterPro" id="IPR025715">
    <property type="entry name" value="FoP_C"/>
</dbReference>
<keyword evidence="6" id="KW-1185">Reference proteome</keyword>
<evidence type="ECO:0000313" key="5">
    <source>
        <dbReference type="EMBL" id="CAF9937912.1"/>
    </source>
</evidence>
<dbReference type="EMBL" id="CAJPDT010000103">
    <property type="protein sequence ID" value="CAF9937912.1"/>
    <property type="molecule type" value="Genomic_DNA"/>
</dbReference>
<keyword evidence="1 2" id="KW-0694">RNA-binding</keyword>
<dbReference type="InterPro" id="IPR035979">
    <property type="entry name" value="RBD_domain_sf"/>
</dbReference>
<proteinExistence type="predicted"/>
<dbReference type="GO" id="GO:0003729">
    <property type="term" value="F:mRNA binding"/>
    <property type="evidence" value="ECO:0007669"/>
    <property type="project" value="TreeGrafter"/>
</dbReference>
<dbReference type="SUPFAM" id="SSF54928">
    <property type="entry name" value="RNA-binding domain, RBD"/>
    <property type="match status" value="1"/>
</dbReference>
<dbReference type="Pfam" id="PF13865">
    <property type="entry name" value="FoP_duplication"/>
    <property type="match status" value="1"/>
</dbReference>
<dbReference type="Gene3D" id="3.30.70.330">
    <property type="match status" value="1"/>
</dbReference>
<gene>
    <name evidence="5" type="ORF">IMSHALPRED_000591</name>
</gene>
<name>A0A8H3IRS6_9LECA</name>
<feature type="compositionally biased region" description="Basic and acidic residues" evidence="3">
    <location>
        <begin position="260"/>
        <end position="270"/>
    </location>
</feature>
<evidence type="ECO:0000259" key="4">
    <source>
        <dbReference type="PROSITE" id="PS50102"/>
    </source>
</evidence>
<feature type="compositionally biased region" description="Basic and acidic residues" evidence="3">
    <location>
        <begin position="318"/>
        <end position="327"/>
    </location>
</feature>
<feature type="region of interest" description="Disordered" evidence="3">
    <location>
        <begin position="228"/>
        <end position="344"/>
    </location>
</feature>
<feature type="domain" description="RRM" evidence="4">
    <location>
        <begin position="135"/>
        <end position="212"/>
    </location>
</feature>
<dbReference type="AlphaFoldDB" id="A0A8H3IRS6"/>
<dbReference type="OrthoDB" id="5382468at2759"/>
<dbReference type="InterPro" id="IPR012677">
    <property type="entry name" value="Nucleotide-bd_a/b_plait_sf"/>
</dbReference>
<evidence type="ECO:0000256" key="2">
    <source>
        <dbReference type="PROSITE-ProRule" id="PRU00176"/>
    </source>
</evidence>
<organism evidence="5 6">
    <name type="scientific">Imshaugia aleurites</name>
    <dbReference type="NCBI Taxonomy" id="172621"/>
    <lineage>
        <taxon>Eukaryota</taxon>
        <taxon>Fungi</taxon>
        <taxon>Dikarya</taxon>
        <taxon>Ascomycota</taxon>
        <taxon>Pezizomycotina</taxon>
        <taxon>Lecanoromycetes</taxon>
        <taxon>OSLEUM clade</taxon>
        <taxon>Lecanoromycetidae</taxon>
        <taxon>Lecanorales</taxon>
        <taxon>Lecanorineae</taxon>
        <taxon>Parmeliaceae</taxon>
        <taxon>Imshaugia</taxon>
    </lineage>
</organism>
<protein>
    <recommendedName>
        <fullName evidence="4">RRM domain-containing protein</fullName>
    </recommendedName>
</protein>
<dbReference type="PROSITE" id="PS50102">
    <property type="entry name" value="RRM"/>
    <property type="match status" value="1"/>
</dbReference>
<accession>A0A8H3IRS6</accession>
<dbReference type="CDD" id="cd12418">
    <property type="entry name" value="RRM_Aly_REF_like"/>
    <property type="match status" value="1"/>
</dbReference>
<dbReference type="PANTHER" id="PTHR19965:SF82">
    <property type="entry name" value="THO COMPLEX SUBUNIT 4"/>
    <property type="match status" value="1"/>
</dbReference>
<evidence type="ECO:0000313" key="6">
    <source>
        <dbReference type="Proteomes" id="UP000664534"/>
    </source>
</evidence>
<reference evidence="5" key="1">
    <citation type="submission" date="2021-03" db="EMBL/GenBank/DDBJ databases">
        <authorList>
            <person name="Tagirdzhanova G."/>
        </authorList>
    </citation>
    <scope>NUCLEOTIDE SEQUENCE</scope>
</reference>
<dbReference type="PANTHER" id="PTHR19965">
    <property type="entry name" value="RNA AND EXPORT FACTOR BINDING PROTEIN"/>
    <property type="match status" value="1"/>
</dbReference>
<sequence>MMVFHKLTCSVYREEATAEEEVAARTIGRATMQERWLQLSSTSFYMPYPFYMFFYLIPHLACNVIAPGDPSAIHGCDDRETWNNKTETTDIDADWVHDRFKEDEEDFPARQPYRQPRNTRMDRYSAEPDTSSTGAKLRVDNLHYDLTEDDLEDLFTRIAPVTSLSLRFDRAGRSSGTAFVAYASISSANRAIREFDGANAAGQPIRLTLLPTAPSVDLIRGRAAAGRNPFDTAVKPGRSLFDRVEMPGAGRHGGGRSRSRSPDAPRRTDTSKPPPEGVDRYIPPAGGSRRRRSGTRSPRRRSPISRVRSPIHGRGGRGRGEERERGSRMVNGRPRKTQEELDREMEDYWESKAAENATVNGGANGEKKEDVAAPAVVEDDDIDMII</sequence>
<feature type="region of interest" description="Disordered" evidence="3">
    <location>
        <begin position="103"/>
        <end position="133"/>
    </location>
</feature>
<dbReference type="SMART" id="SM01218">
    <property type="entry name" value="FoP_duplication"/>
    <property type="match status" value="1"/>
</dbReference>
<evidence type="ECO:0000256" key="3">
    <source>
        <dbReference type="SAM" id="MobiDB-lite"/>
    </source>
</evidence>
<evidence type="ECO:0000256" key="1">
    <source>
        <dbReference type="ARBA" id="ARBA00022884"/>
    </source>
</evidence>
<feature type="compositionally biased region" description="Basic residues" evidence="3">
    <location>
        <begin position="288"/>
        <end position="317"/>
    </location>
</feature>
<dbReference type="Proteomes" id="UP000664534">
    <property type="component" value="Unassembled WGS sequence"/>
</dbReference>
<dbReference type="InterPro" id="IPR000504">
    <property type="entry name" value="RRM_dom"/>
</dbReference>
<dbReference type="Pfam" id="PF00076">
    <property type="entry name" value="RRM_1"/>
    <property type="match status" value="1"/>
</dbReference>
<dbReference type="SMART" id="SM00360">
    <property type="entry name" value="RRM"/>
    <property type="match status" value="1"/>
</dbReference>